<dbReference type="EC" id="1.3.1.104" evidence="9"/>
<dbReference type="Pfam" id="PF08240">
    <property type="entry name" value="ADH_N"/>
    <property type="match status" value="1"/>
</dbReference>
<dbReference type="STRING" id="540747.SAMN04488031_10160"/>
<dbReference type="SUPFAM" id="SSF50129">
    <property type="entry name" value="GroES-like"/>
    <property type="match status" value="1"/>
</dbReference>
<dbReference type="Proteomes" id="UP000325785">
    <property type="component" value="Chromosome"/>
</dbReference>
<dbReference type="GO" id="GO:0006633">
    <property type="term" value="P:fatty acid biosynthetic process"/>
    <property type="evidence" value="ECO:0007669"/>
    <property type="project" value="UniProtKB-KW"/>
</dbReference>
<organism evidence="12 14">
    <name type="scientific">Roseovarius indicus</name>
    <dbReference type="NCBI Taxonomy" id="540747"/>
    <lineage>
        <taxon>Bacteria</taxon>
        <taxon>Pseudomonadati</taxon>
        <taxon>Pseudomonadota</taxon>
        <taxon>Alphaproteobacteria</taxon>
        <taxon>Rhodobacterales</taxon>
        <taxon>Roseobacteraceae</taxon>
        <taxon>Roseovarius</taxon>
    </lineage>
</organism>
<dbReference type="EMBL" id="LAXI01000015">
    <property type="protein sequence ID" value="KRS16258.1"/>
    <property type="molecule type" value="Genomic_DNA"/>
</dbReference>
<keyword evidence="14" id="KW-1185">Reference proteome</keyword>
<comment type="catalytic activity">
    <reaction evidence="10">
        <text>a 2,3-saturated acyl-[ACP] + NADP(+) = a (2E)-enoyl-[ACP] + NADPH + H(+)</text>
        <dbReference type="Rhea" id="RHEA:22564"/>
        <dbReference type="Rhea" id="RHEA-COMP:9925"/>
        <dbReference type="Rhea" id="RHEA-COMP:9926"/>
        <dbReference type="ChEBI" id="CHEBI:15378"/>
        <dbReference type="ChEBI" id="CHEBI:57783"/>
        <dbReference type="ChEBI" id="CHEBI:58349"/>
        <dbReference type="ChEBI" id="CHEBI:78784"/>
        <dbReference type="ChEBI" id="CHEBI:78785"/>
        <dbReference type="EC" id="1.3.1.104"/>
    </reaction>
</comment>
<comment type="similarity">
    <text evidence="1">Belongs to the zinc-containing alcohol dehydrogenase family. Quinone oxidoreductase subfamily.</text>
</comment>
<dbReference type="Gene3D" id="3.90.180.10">
    <property type="entry name" value="Medium-chain alcohol dehydrogenases, catalytic domain"/>
    <property type="match status" value="1"/>
</dbReference>
<dbReference type="RefSeq" id="WP_057818659.1">
    <property type="nucleotide sequence ID" value="NZ_CAXRJZ010000105.1"/>
</dbReference>
<keyword evidence="13" id="KW-0808">Transferase</keyword>
<feature type="domain" description="Enoyl reductase (ER)" evidence="11">
    <location>
        <begin position="10"/>
        <end position="320"/>
    </location>
</feature>
<evidence type="ECO:0000256" key="3">
    <source>
        <dbReference type="ARBA" id="ARBA00022832"/>
    </source>
</evidence>
<dbReference type="AlphaFoldDB" id="A0A0T5P4N2"/>
<reference evidence="13 15" key="2">
    <citation type="submission" date="2018-08" db="EMBL/GenBank/DDBJ databases">
        <title>Genetic Globetrotter - A new plasmid hitch-hiking vast phylogenetic and geographic distances.</title>
        <authorList>
            <person name="Vollmers J."/>
            <person name="Petersen J."/>
        </authorList>
    </citation>
    <scope>NUCLEOTIDE SEQUENCE [LARGE SCALE GENOMIC DNA]</scope>
    <source>
        <strain evidence="13 15">DSM 26383</strain>
    </source>
</reference>
<proteinExistence type="inferred from homology"/>
<evidence type="ECO:0000256" key="10">
    <source>
        <dbReference type="ARBA" id="ARBA00048843"/>
    </source>
</evidence>
<keyword evidence="13" id="KW-0012">Acyltransferase</keyword>
<evidence type="ECO:0000256" key="5">
    <source>
        <dbReference type="ARBA" id="ARBA00022946"/>
    </source>
</evidence>
<dbReference type="InterPro" id="IPR036291">
    <property type="entry name" value="NAD(P)-bd_dom_sf"/>
</dbReference>
<dbReference type="InterPro" id="IPR013154">
    <property type="entry name" value="ADH-like_N"/>
</dbReference>
<dbReference type="InterPro" id="IPR020843">
    <property type="entry name" value="ER"/>
</dbReference>
<keyword evidence="7" id="KW-0443">Lipid metabolism</keyword>
<dbReference type="EMBL" id="CP031598">
    <property type="protein sequence ID" value="QEW27469.1"/>
    <property type="molecule type" value="Genomic_DNA"/>
</dbReference>
<evidence type="ECO:0000259" key="11">
    <source>
        <dbReference type="SMART" id="SM00829"/>
    </source>
</evidence>
<evidence type="ECO:0000256" key="6">
    <source>
        <dbReference type="ARBA" id="ARBA00023002"/>
    </source>
</evidence>
<keyword evidence="6" id="KW-0560">Oxidoreductase</keyword>
<evidence type="ECO:0000313" key="14">
    <source>
        <dbReference type="Proteomes" id="UP000051401"/>
    </source>
</evidence>
<dbReference type="InterPro" id="IPR051034">
    <property type="entry name" value="Mito_Enoyl-ACP_Reductase"/>
</dbReference>
<dbReference type="Pfam" id="PF00107">
    <property type="entry name" value="ADH_zinc_N"/>
    <property type="match status" value="1"/>
</dbReference>
<keyword evidence="8" id="KW-0275">Fatty acid biosynthesis</keyword>
<dbReference type="Proteomes" id="UP000051401">
    <property type="component" value="Unassembled WGS sequence"/>
</dbReference>
<keyword evidence="2" id="KW-0444">Lipid biosynthesis</keyword>
<dbReference type="Gene3D" id="3.40.50.720">
    <property type="entry name" value="NAD(P)-binding Rossmann-like Domain"/>
    <property type="match status" value="1"/>
</dbReference>
<reference evidence="12 14" key="1">
    <citation type="submission" date="2015-04" db="EMBL/GenBank/DDBJ databases">
        <title>The draft genome sequence of Roseovarius indicus B108T.</title>
        <authorList>
            <person name="Li G."/>
            <person name="Lai Q."/>
            <person name="Shao Z."/>
            <person name="Yan P."/>
        </authorList>
    </citation>
    <scope>NUCLEOTIDE SEQUENCE [LARGE SCALE GENOMIC DNA]</scope>
    <source>
        <strain evidence="12 14">B108</strain>
    </source>
</reference>
<evidence type="ECO:0000256" key="9">
    <source>
        <dbReference type="ARBA" id="ARBA00038963"/>
    </source>
</evidence>
<protein>
    <recommendedName>
        <fullName evidence="9">enoyl-[acyl-carrier-protein] reductase</fullName>
        <ecNumber evidence="9">1.3.1.104</ecNumber>
    </recommendedName>
</protein>
<dbReference type="PANTHER" id="PTHR43981">
    <property type="entry name" value="ENOYL-[ACYL-CARRIER-PROTEIN] REDUCTASE, MITOCHONDRIAL"/>
    <property type="match status" value="1"/>
</dbReference>
<dbReference type="KEGG" id="rid:RIdsm_03285"/>
<dbReference type="InterPro" id="IPR011032">
    <property type="entry name" value="GroES-like_sf"/>
</dbReference>
<keyword evidence="3" id="KW-0276">Fatty acid metabolism</keyword>
<evidence type="ECO:0000256" key="1">
    <source>
        <dbReference type="ARBA" id="ARBA00010371"/>
    </source>
</evidence>
<dbReference type="GO" id="GO:0141148">
    <property type="term" value="F:enoyl-[acyl-carrier-protein] reductase (NADPH) activity"/>
    <property type="evidence" value="ECO:0007669"/>
    <property type="project" value="UniProtKB-EC"/>
</dbReference>
<name>A0A0T5P4N2_9RHOB</name>
<sequence>MKSVIHEEFGDPATVLKCVETEDPALGASEARVEVLRTPINPSDLLQIAGQYGVRPDLPTIPGNEGVGRVTDANGTGLEDGQLVLLPAGSGTWVTEMVGDAGIFTPLPEADLDQLAMLAINPATAYLLIDDFVELAKGDWIIQSAANSAVGAYVIQLAHARGLKVACVVRRESAVAGLREMGADAVLVDSDTLPRDVAQATDTAPIRLALDAVAGDTMARLADTLAPGGTLVSYGAMSMAPAPLDAKTLIFSGITLKGFWLAQWFQQATADRRNQVYGELTALVASGKLNAPVDRHFALDDIAEAAAYTAAGERNGKVLLAPNGV</sequence>
<evidence type="ECO:0000313" key="12">
    <source>
        <dbReference type="EMBL" id="KRS16258.1"/>
    </source>
</evidence>
<accession>A0A0T5P4N2</accession>
<evidence type="ECO:0000256" key="2">
    <source>
        <dbReference type="ARBA" id="ARBA00022516"/>
    </source>
</evidence>
<dbReference type="CDD" id="cd05282">
    <property type="entry name" value="ETR_like"/>
    <property type="match status" value="1"/>
</dbReference>
<dbReference type="SMART" id="SM00829">
    <property type="entry name" value="PKS_ER"/>
    <property type="match status" value="1"/>
</dbReference>
<dbReference type="OrthoDB" id="9788224at2"/>
<evidence type="ECO:0000256" key="7">
    <source>
        <dbReference type="ARBA" id="ARBA00023098"/>
    </source>
</evidence>
<gene>
    <name evidence="13" type="primary">ppsC_3</name>
    <name evidence="13" type="ORF">RIdsm_03285</name>
    <name evidence="12" type="ORF">XM52_19550</name>
</gene>
<keyword evidence="4" id="KW-0521">NADP</keyword>
<evidence type="ECO:0000313" key="15">
    <source>
        <dbReference type="Proteomes" id="UP000325785"/>
    </source>
</evidence>
<dbReference type="PATRIC" id="fig|540747.5.peg.1663"/>
<evidence type="ECO:0000313" key="13">
    <source>
        <dbReference type="EMBL" id="QEW27469.1"/>
    </source>
</evidence>
<dbReference type="InterPro" id="IPR013149">
    <property type="entry name" value="ADH-like_C"/>
</dbReference>
<evidence type="ECO:0000256" key="4">
    <source>
        <dbReference type="ARBA" id="ARBA00022857"/>
    </source>
</evidence>
<dbReference type="GO" id="GO:0016746">
    <property type="term" value="F:acyltransferase activity"/>
    <property type="evidence" value="ECO:0007669"/>
    <property type="project" value="UniProtKB-KW"/>
</dbReference>
<evidence type="ECO:0000256" key="8">
    <source>
        <dbReference type="ARBA" id="ARBA00023160"/>
    </source>
</evidence>
<dbReference type="PANTHER" id="PTHR43981:SF2">
    <property type="entry name" value="ENOYL-[ACYL-CARRIER-PROTEIN] REDUCTASE, MITOCHONDRIAL"/>
    <property type="match status" value="1"/>
</dbReference>
<keyword evidence="5" id="KW-0809">Transit peptide</keyword>
<dbReference type="SUPFAM" id="SSF51735">
    <property type="entry name" value="NAD(P)-binding Rossmann-fold domains"/>
    <property type="match status" value="1"/>
</dbReference>